<dbReference type="Proteomes" id="UP001320119">
    <property type="component" value="Chromosome"/>
</dbReference>
<keyword evidence="2" id="KW-1185">Reference proteome</keyword>
<evidence type="ECO:0008006" key="3">
    <source>
        <dbReference type="Google" id="ProtNLM"/>
    </source>
</evidence>
<evidence type="ECO:0000313" key="2">
    <source>
        <dbReference type="Proteomes" id="UP001320119"/>
    </source>
</evidence>
<dbReference type="EMBL" id="AP023086">
    <property type="protein sequence ID" value="BCD99280.1"/>
    <property type="molecule type" value="Genomic_DNA"/>
</dbReference>
<dbReference type="KEGG" id="marq:MARGE09_P3481"/>
<gene>
    <name evidence="1" type="ORF">MARGE09_P3481</name>
</gene>
<dbReference type="InterPro" id="IPR024078">
    <property type="entry name" value="LmbE-like_dom_sf"/>
</dbReference>
<dbReference type="Pfam" id="PF02585">
    <property type="entry name" value="PIG-L"/>
    <property type="match status" value="1"/>
</dbReference>
<dbReference type="AlphaFoldDB" id="A0AAN1WKI2"/>
<name>A0AAN1WKI2_9GAMM</name>
<reference evidence="1 2" key="1">
    <citation type="journal article" date="2022" name="IScience">
        <title>An ultrasensitive nanofiber-based assay for enzymatic hydrolysis and deep-sea microbial degradation of cellulose.</title>
        <authorList>
            <person name="Tsudome M."/>
            <person name="Tachioka M."/>
            <person name="Miyazaki M."/>
            <person name="Uchimura K."/>
            <person name="Tsuda M."/>
            <person name="Takaki Y."/>
            <person name="Deguchi S."/>
        </authorList>
    </citation>
    <scope>NUCLEOTIDE SEQUENCE [LARGE SCALE GENOMIC DNA]</scope>
    <source>
        <strain evidence="1 2">GE09</strain>
    </source>
</reference>
<protein>
    <recommendedName>
        <fullName evidence="3">GlcNAc-PI de-N-acetylase</fullName>
    </recommendedName>
</protein>
<organism evidence="1 2">
    <name type="scientific">Marinagarivorans cellulosilyticus</name>
    <dbReference type="NCBI Taxonomy" id="2721545"/>
    <lineage>
        <taxon>Bacteria</taxon>
        <taxon>Pseudomonadati</taxon>
        <taxon>Pseudomonadota</taxon>
        <taxon>Gammaproteobacteria</taxon>
        <taxon>Cellvibrionales</taxon>
        <taxon>Cellvibrionaceae</taxon>
        <taxon>Marinagarivorans</taxon>
    </lineage>
</organism>
<accession>A0AAN1WKI2</accession>
<dbReference type="PANTHER" id="PTHR12993">
    <property type="entry name" value="N-ACETYLGLUCOSAMINYL-PHOSPHATIDYLINOSITOL DE-N-ACETYLASE-RELATED"/>
    <property type="match status" value="1"/>
</dbReference>
<dbReference type="RefSeq" id="WP_236984391.1">
    <property type="nucleotide sequence ID" value="NZ_AP023086.1"/>
</dbReference>
<dbReference type="PANTHER" id="PTHR12993:SF11">
    <property type="entry name" value="N-ACETYLGLUCOSAMINYL-PHOSPHATIDYLINOSITOL DE-N-ACETYLASE"/>
    <property type="match status" value="1"/>
</dbReference>
<proteinExistence type="predicted"/>
<dbReference type="GO" id="GO:0016811">
    <property type="term" value="F:hydrolase activity, acting on carbon-nitrogen (but not peptide) bonds, in linear amides"/>
    <property type="evidence" value="ECO:0007669"/>
    <property type="project" value="TreeGrafter"/>
</dbReference>
<sequence>MAERVLCIAAHPDDEVLGCGATLAWHRNKGDAVEVLFCADGVGARETGSNKKEGAQHQINQRLDMAKSALSHLGVSQLSTLDFSDNCLDNMPLLQLIQAIEAVVQRVDPTIIYTHHAGDLNIDHRRVCEAVLTACRPLPDSPVKTLYAFEVVSSTGWGEGALPSFVPTVFVDIEKTLPLKMKALEQYDAEMRAFPHARSYQALQALAAYRGSCVGLPAAEAFVLLRQICKE</sequence>
<evidence type="ECO:0000313" key="1">
    <source>
        <dbReference type="EMBL" id="BCD99280.1"/>
    </source>
</evidence>
<dbReference type="InterPro" id="IPR003737">
    <property type="entry name" value="GlcNAc_PI_deacetylase-related"/>
</dbReference>
<dbReference type="Gene3D" id="3.40.50.10320">
    <property type="entry name" value="LmbE-like"/>
    <property type="match status" value="1"/>
</dbReference>
<dbReference type="SUPFAM" id="SSF102588">
    <property type="entry name" value="LmbE-like"/>
    <property type="match status" value="1"/>
</dbReference>